<dbReference type="RefSeq" id="WP_090716176.1">
    <property type="nucleotide sequence ID" value="NZ_CBCSKY010000022.1"/>
</dbReference>
<dbReference type="AlphaFoldDB" id="A0A1G8VYD6"/>
<name>A0A1G8VYD6_9BACL</name>
<dbReference type="STRING" id="1174501.SAMN05216192_12270"/>
<proteinExistence type="predicted"/>
<organism evidence="1 2">
    <name type="scientific">Paenibacillus typhae</name>
    <dbReference type="NCBI Taxonomy" id="1174501"/>
    <lineage>
        <taxon>Bacteria</taxon>
        <taxon>Bacillati</taxon>
        <taxon>Bacillota</taxon>
        <taxon>Bacilli</taxon>
        <taxon>Bacillales</taxon>
        <taxon>Paenibacillaceae</taxon>
        <taxon>Paenibacillus</taxon>
    </lineage>
</organism>
<gene>
    <name evidence="1" type="ORF">SAMN05216192_12270</name>
</gene>
<sequence length="259" mass="29458">MLRTELLLQRLDEIGETLGRKGGALLLLGVGSVGVELERLDEYSDLDFFVIVEAGQKDRYIDRLDWLEETYPLAYAFKNSDAGCKILFEDGIYGEYAIFEERELTDAAYTEGRVVWKDPLYSNTAIAKPRRPLPSQKCDSLDFPLNEALTNLYVGLGRYGRGERLSAARFIQGHAIDRILSVLHLLEPEVDYFPDPFGNERRLEKRYPGFVEKLGGMLQGYDRVPESALCILEFIEAVYPANPRLSTEIRSLVHKLTAR</sequence>
<keyword evidence="2" id="KW-1185">Reference proteome</keyword>
<dbReference type="InterPro" id="IPR043519">
    <property type="entry name" value="NT_sf"/>
</dbReference>
<dbReference type="EMBL" id="FNDX01000022">
    <property type="protein sequence ID" value="SDJ71009.1"/>
    <property type="molecule type" value="Genomic_DNA"/>
</dbReference>
<protein>
    <recommendedName>
        <fullName evidence="3">Streptomycin adenylyltransferase</fullName>
    </recommendedName>
</protein>
<evidence type="ECO:0000313" key="1">
    <source>
        <dbReference type="EMBL" id="SDJ71009.1"/>
    </source>
</evidence>
<dbReference type="Proteomes" id="UP000199050">
    <property type="component" value="Unassembled WGS sequence"/>
</dbReference>
<accession>A0A1G8VYD6</accession>
<dbReference type="Gene3D" id="3.30.460.10">
    <property type="entry name" value="Beta Polymerase, domain 2"/>
    <property type="match status" value="1"/>
</dbReference>
<reference evidence="2" key="1">
    <citation type="submission" date="2016-10" db="EMBL/GenBank/DDBJ databases">
        <authorList>
            <person name="Varghese N."/>
            <person name="Submissions S."/>
        </authorList>
    </citation>
    <scope>NUCLEOTIDE SEQUENCE [LARGE SCALE GENOMIC DNA]</scope>
    <source>
        <strain evidence="2">CGMCC 1.11012</strain>
    </source>
</reference>
<dbReference type="OrthoDB" id="383876at2"/>
<evidence type="ECO:0008006" key="3">
    <source>
        <dbReference type="Google" id="ProtNLM"/>
    </source>
</evidence>
<evidence type="ECO:0000313" key="2">
    <source>
        <dbReference type="Proteomes" id="UP000199050"/>
    </source>
</evidence>